<protein>
    <submittedName>
        <fullName evidence="2">FkbM family methyltransferase</fullName>
    </submittedName>
</protein>
<dbReference type="GO" id="GO:0032259">
    <property type="term" value="P:methylation"/>
    <property type="evidence" value="ECO:0007669"/>
    <property type="project" value="UniProtKB-KW"/>
</dbReference>
<dbReference type="OrthoDB" id="9801609at2"/>
<dbReference type="PANTHER" id="PTHR34009:SF2">
    <property type="entry name" value="PROTEIN STAR"/>
    <property type="match status" value="1"/>
</dbReference>
<dbReference type="GO" id="GO:0006888">
    <property type="term" value="P:endoplasmic reticulum to Golgi vesicle-mediated transport"/>
    <property type="evidence" value="ECO:0007669"/>
    <property type="project" value="TreeGrafter"/>
</dbReference>
<dbReference type="InterPro" id="IPR053202">
    <property type="entry name" value="EGF_Rcpt_Signaling_Reg"/>
</dbReference>
<name>A0A371BC55_9BRAD</name>
<reference evidence="3" key="1">
    <citation type="submission" date="2018-08" db="EMBL/GenBank/DDBJ databases">
        <authorList>
            <person name="Kim S.-J."/>
            <person name="Jung G.-Y."/>
        </authorList>
    </citation>
    <scope>NUCLEOTIDE SEQUENCE [LARGE SCALE GENOMIC DNA]</scope>
    <source>
        <strain evidence="3">GY_H</strain>
    </source>
</reference>
<dbReference type="GO" id="GO:0005737">
    <property type="term" value="C:cytoplasm"/>
    <property type="evidence" value="ECO:0007669"/>
    <property type="project" value="GOC"/>
</dbReference>
<dbReference type="PANTHER" id="PTHR34009">
    <property type="entry name" value="PROTEIN STAR"/>
    <property type="match status" value="1"/>
</dbReference>
<dbReference type="GO" id="GO:0005886">
    <property type="term" value="C:plasma membrane"/>
    <property type="evidence" value="ECO:0007669"/>
    <property type="project" value="TreeGrafter"/>
</dbReference>
<feature type="domain" description="Methyltransferase FkbM" evidence="1">
    <location>
        <begin position="48"/>
        <end position="201"/>
    </location>
</feature>
<gene>
    <name evidence="2" type="ORF">DXH78_11365</name>
</gene>
<dbReference type="InterPro" id="IPR006342">
    <property type="entry name" value="FkbM_mtfrase"/>
</dbReference>
<keyword evidence="3" id="KW-1185">Reference proteome</keyword>
<dbReference type="GO" id="GO:0008168">
    <property type="term" value="F:methyltransferase activity"/>
    <property type="evidence" value="ECO:0007669"/>
    <property type="project" value="UniProtKB-KW"/>
</dbReference>
<keyword evidence="2" id="KW-0489">Methyltransferase</keyword>
<dbReference type="NCBIfam" id="TIGR01444">
    <property type="entry name" value="fkbM_fam"/>
    <property type="match status" value="1"/>
</dbReference>
<evidence type="ECO:0000259" key="1">
    <source>
        <dbReference type="Pfam" id="PF05050"/>
    </source>
</evidence>
<dbReference type="AlphaFoldDB" id="A0A371BC55"/>
<dbReference type="EMBL" id="QRGO01000001">
    <property type="protein sequence ID" value="RDV05107.1"/>
    <property type="molecule type" value="Genomic_DNA"/>
</dbReference>
<keyword evidence="2" id="KW-0808">Transferase</keyword>
<dbReference type="GO" id="GO:0016197">
    <property type="term" value="P:endosomal transport"/>
    <property type="evidence" value="ECO:0007669"/>
    <property type="project" value="TreeGrafter"/>
</dbReference>
<accession>A0A371BC55</accession>
<evidence type="ECO:0000313" key="3">
    <source>
        <dbReference type="Proteomes" id="UP000263993"/>
    </source>
</evidence>
<proteinExistence type="predicted"/>
<sequence length="262" mass="29368">MDDLDGRAFARAEGPLKQQGCPVVATSHERETQLVAAFFGGVEGYFVEVGANEPRLRSQTWHLEQAGWRGILVEPQPNLVEELRAMRTAKVFAVACSGPENLGRTLPFHVAGPLSSLDRAGMAPGARPEKVIEVPVRTLDSILEEAQAPVAFDFLSIDVEGHEIEVLRGFDLRRWQPRLVMIEDHVADLSKHDFMRAAGYRIIRRYENNGWYVPQESEARMALGDAWEIVRKYYLALPIRKLRNFSRYRRGTIGVAAAGETG</sequence>
<organism evidence="2 3">
    <name type="scientific">Undibacter mobilis</name>
    <dbReference type="NCBI Taxonomy" id="2292256"/>
    <lineage>
        <taxon>Bacteria</taxon>
        <taxon>Pseudomonadati</taxon>
        <taxon>Pseudomonadota</taxon>
        <taxon>Alphaproteobacteria</taxon>
        <taxon>Hyphomicrobiales</taxon>
        <taxon>Nitrobacteraceae</taxon>
        <taxon>Undibacter</taxon>
    </lineage>
</organism>
<dbReference type="Pfam" id="PF05050">
    <property type="entry name" value="Methyltransf_21"/>
    <property type="match status" value="1"/>
</dbReference>
<dbReference type="SUPFAM" id="SSF53335">
    <property type="entry name" value="S-adenosyl-L-methionine-dependent methyltransferases"/>
    <property type="match status" value="1"/>
</dbReference>
<dbReference type="InterPro" id="IPR029063">
    <property type="entry name" value="SAM-dependent_MTases_sf"/>
</dbReference>
<dbReference type="Proteomes" id="UP000263993">
    <property type="component" value="Unassembled WGS sequence"/>
</dbReference>
<evidence type="ECO:0000313" key="2">
    <source>
        <dbReference type="EMBL" id="RDV05107.1"/>
    </source>
</evidence>
<dbReference type="Gene3D" id="3.40.50.150">
    <property type="entry name" value="Vaccinia Virus protein VP39"/>
    <property type="match status" value="1"/>
</dbReference>
<comment type="caution">
    <text evidence="2">The sequence shown here is derived from an EMBL/GenBank/DDBJ whole genome shotgun (WGS) entry which is preliminary data.</text>
</comment>